<protein>
    <recommendedName>
        <fullName evidence="2">C2H2-type domain-containing protein</fullName>
    </recommendedName>
</protein>
<keyword evidence="4" id="KW-1185">Reference proteome</keyword>
<evidence type="ECO:0000313" key="3">
    <source>
        <dbReference type="EMBL" id="KAL3319817.1"/>
    </source>
</evidence>
<organism evidence="3 4">
    <name type="scientific">Cichlidogyrus casuarinus</name>
    <dbReference type="NCBI Taxonomy" id="1844966"/>
    <lineage>
        <taxon>Eukaryota</taxon>
        <taxon>Metazoa</taxon>
        <taxon>Spiralia</taxon>
        <taxon>Lophotrochozoa</taxon>
        <taxon>Platyhelminthes</taxon>
        <taxon>Monogenea</taxon>
        <taxon>Monopisthocotylea</taxon>
        <taxon>Dactylogyridea</taxon>
        <taxon>Ancyrocephalidae</taxon>
        <taxon>Cichlidogyrus</taxon>
    </lineage>
</organism>
<keyword evidence="1" id="KW-0479">Metal-binding</keyword>
<evidence type="ECO:0000259" key="2">
    <source>
        <dbReference type="PROSITE" id="PS50157"/>
    </source>
</evidence>
<proteinExistence type="predicted"/>
<evidence type="ECO:0000313" key="4">
    <source>
        <dbReference type="Proteomes" id="UP001626550"/>
    </source>
</evidence>
<keyword evidence="1" id="KW-0863">Zinc-finger</keyword>
<dbReference type="GO" id="GO:0008270">
    <property type="term" value="F:zinc ion binding"/>
    <property type="evidence" value="ECO:0007669"/>
    <property type="project" value="UniProtKB-KW"/>
</dbReference>
<dbReference type="Proteomes" id="UP001626550">
    <property type="component" value="Unassembled WGS sequence"/>
</dbReference>
<dbReference type="InterPro" id="IPR013087">
    <property type="entry name" value="Znf_C2H2_type"/>
</dbReference>
<keyword evidence="1" id="KW-0862">Zinc</keyword>
<accession>A0ABD2QJZ7</accession>
<dbReference type="PROSITE" id="PS00028">
    <property type="entry name" value="ZINC_FINGER_C2H2_1"/>
    <property type="match status" value="1"/>
</dbReference>
<dbReference type="EMBL" id="JBJKFK010000099">
    <property type="protein sequence ID" value="KAL3319817.1"/>
    <property type="molecule type" value="Genomic_DNA"/>
</dbReference>
<dbReference type="Gene3D" id="3.30.160.60">
    <property type="entry name" value="Classic Zinc Finger"/>
    <property type="match status" value="1"/>
</dbReference>
<name>A0ABD2QJZ7_9PLAT</name>
<comment type="caution">
    <text evidence="3">The sequence shown here is derived from an EMBL/GenBank/DDBJ whole genome shotgun (WGS) entry which is preliminary data.</text>
</comment>
<feature type="domain" description="C2H2-type" evidence="2">
    <location>
        <begin position="48"/>
        <end position="70"/>
    </location>
</feature>
<sequence>MGLLPDLDAQAVLALHCPLCSYHTHWVKRLESHFSEQHKTDYANLVLFQCTQCQKVASSKAFLQEHLAIHHKLGRESPFPRSASPSVFDGLPSRPSSVNCPPSEATPYINQLFSGHLSGSHYASTLSAPTQAPKKPSAIRQRCVFCSFSFKNSSEMGQHYANHGIVNVPHNTNSSMSFIPATSVSLGLSLWLLYH</sequence>
<reference evidence="3 4" key="1">
    <citation type="submission" date="2024-11" db="EMBL/GenBank/DDBJ databases">
        <title>Adaptive evolution of stress response genes in parasites aligns with host niche diversity.</title>
        <authorList>
            <person name="Hahn C."/>
            <person name="Resl P."/>
        </authorList>
    </citation>
    <scope>NUCLEOTIDE SEQUENCE [LARGE SCALE GENOMIC DNA]</scope>
    <source>
        <strain evidence="3">EGGRZ-B1_66</strain>
        <tissue evidence="3">Body</tissue>
    </source>
</reference>
<gene>
    <name evidence="3" type="ORF">Ciccas_001499</name>
</gene>
<dbReference type="SMART" id="SM00355">
    <property type="entry name" value="ZnF_C2H2"/>
    <property type="match status" value="3"/>
</dbReference>
<evidence type="ECO:0000256" key="1">
    <source>
        <dbReference type="PROSITE-ProRule" id="PRU00042"/>
    </source>
</evidence>
<dbReference type="AlphaFoldDB" id="A0ABD2QJZ7"/>
<dbReference type="PROSITE" id="PS50157">
    <property type="entry name" value="ZINC_FINGER_C2H2_2"/>
    <property type="match status" value="1"/>
</dbReference>